<proteinExistence type="predicted"/>
<dbReference type="AlphaFoldDB" id="A0A0V0T6U0"/>
<reference evidence="1 2" key="1">
    <citation type="submission" date="2015-01" db="EMBL/GenBank/DDBJ databases">
        <title>Evolution of Trichinella species and genotypes.</title>
        <authorList>
            <person name="Korhonen P.K."/>
            <person name="Edoardo P."/>
            <person name="Giuseppe L.R."/>
            <person name="Gasser R.B."/>
        </authorList>
    </citation>
    <scope>NUCLEOTIDE SEQUENCE [LARGE SCALE GENOMIC DNA]</scope>
    <source>
        <strain evidence="1">ISS417</strain>
    </source>
</reference>
<dbReference type="EMBL" id="JYDJ01000523">
    <property type="protein sequence ID" value="KRX34721.1"/>
    <property type="molecule type" value="Genomic_DNA"/>
</dbReference>
<gene>
    <name evidence="1" type="ORF">T05_12466</name>
</gene>
<comment type="caution">
    <text evidence="1">The sequence shown here is derived from an EMBL/GenBank/DDBJ whole genome shotgun (WGS) entry which is preliminary data.</text>
</comment>
<dbReference type="Proteomes" id="UP000055048">
    <property type="component" value="Unassembled WGS sequence"/>
</dbReference>
<evidence type="ECO:0000313" key="1">
    <source>
        <dbReference type="EMBL" id="KRX34721.1"/>
    </source>
</evidence>
<sequence length="165" mass="18282">MRLRCSSTICQTFDRQANEIGCRLFLANLVQVVKKTVPWVECKRIKYTTNTRSFYSTTNNQRNAPRRQQQTETRYIELGAGGPGGWLARTANERLAHSGCYDFGSFDLAVVCCFASDGQSGAAWGLSDPCPLPPERADSDLADGVRVLFSFRRLLAASLLPGHTD</sequence>
<name>A0A0V0T6U0_9BILA</name>
<accession>A0A0V0T6U0</accession>
<organism evidence="1 2">
    <name type="scientific">Trichinella murrelli</name>
    <dbReference type="NCBI Taxonomy" id="144512"/>
    <lineage>
        <taxon>Eukaryota</taxon>
        <taxon>Metazoa</taxon>
        <taxon>Ecdysozoa</taxon>
        <taxon>Nematoda</taxon>
        <taxon>Enoplea</taxon>
        <taxon>Dorylaimia</taxon>
        <taxon>Trichinellida</taxon>
        <taxon>Trichinellidae</taxon>
        <taxon>Trichinella</taxon>
    </lineage>
</organism>
<keyword evidence="2" id="KW-1185">Reference proteome</keyword>
<protein>
    <submittedName>
        <fullName evidence="1">Uncharacterized protein</fullName>
    </submittedName>
</protein>
<evidence type="ECO:0000313" key="2">
    <source>
        <dbReference type="Proteomes" id="UP000055048"/>
    </source>
</evidence>